<dbReference type="EMBL" id="JH767564">
    <property type="protein sequence ID" value="EON63613.1"/>
    <property type="molecule type" value="Genomic_DNA"/>
</dbReference>
<dbReference type="OrthoDB" id="195446at2759"/>
<evidence type="ECO:0000313" key="5">
    <source>
        <dbReference type="Proteomes" id="UP000016924"/>
    </source>
</evidence>
<feature type="domain" description="GPI inositol-deacylase winged helix" evidence="2">
    <location>
        <begin position="313"/>
        <end position="388"/>
    </location>
</feature>
<dbReference type="eggNOG" id="ENOG502S59A">
    <property type="taxonomic scope" value="Eukaryota"/>
</dbReference>
<accession>R7YP51</accession>
<reference evidence="5" key="1">
    <citation type="submission" date="2012-06" db="EMBL/GenBank/DDBJ databases">
        <title>The genome sequence of Coniosporium apollinis CBS 100218.</title>
        <authorList>
            <consortium name="The Broad Institute Genome Sequencing Platform"/>
            <person name="Cuomo C."/>
            <person name="Gorbushina A."/>
            <person name="Noack S."/>
            <person name="Walker B."/>
            <person name="Young S.K."/>
            <person name="Zeng Q."/>
            <person name="Gargeya S."/>
            <person name="Fitzgerald M."/>
            <person name="Haas B."/>
            <person name="Abouelleil A."/>
            <person name="Alvarado L."/>
            <person name="Arachchi H.M."/>
            <person name="Berlin A.M."/>
            <person name="Chapman S.B."/>
            <person name="Goldberg J."/>
            <person name="Griggs A."/>
            <person name="Gujja S."/>
            <person name="Hansen M."/>
            <person name="Howarth C."/>
            <person name="Imamovic A."/>
            <person name="Larimer J."/>
            <person name="McCowan C."/>
            <person name="Montmayeur A."/>
            <person name="Murphy C."/>
            <person name="Neiman D."/>
            <person name="Pearson M."/>
            <person name="Priest M."/>
            <person name="Roberts A."/>
            <person name="Saif S."/>
            <person name="Shea T."/>
            <person name="Sisk P."/>
            <person name="Sykes S."/>
            <person name="Wortman J."/>
            <person name="Nusbaum C."/>
            <person name="Birren B."/>
        </authorList>
    </citation>
    <scope>NUCLEOTIDE SEQUENCE [LARGE SCALE GENOMIC DNA]</scope>
    <source>
        <strain evidence="5">CBS 100218</strain>
    </source>
</reference>
<gene>
    <name evidence="4" type="ORF">W97_02841</name>
</gene>
<dbReference type="InterPro" id="IPR027417">
    <property type="entry name" value="P-loop_NTPase"/>
</dbReference>
<dbReference type="Pfam" id="PF22939">
    <property type="entry name" value="WHD_GPIID"/>
    <property type="match status" value="1"/>
</dbReference>
<dbReference type="GeneID" id="19900152"/>
<dbReference type="Pfam" id="PF24883">
    <property type="entry name" value="NPHP3_N"/>
    <property type="match status" value="1"/>
</dbReference>
<dbReference type="Gene3D" id="3.40.50.300">
    <property type="entry name" value="P-loop containing nucleotide triphosphate hydrolases"/>
    <property type="match status" value="1"/>
</dbReference>
<dbReference type="RefSeq" id="XP_007778930.1">
    <property type="nucleotide sequence ID" value="XM_007780740.1"/>
</dbReference>
<evidence type="ECO:0000313" key="4">
    <source>
        <dbReference type="EMBL" id="EON63613.1"/>
    </source>
</evidence>
<dbReference type="PANTHER" id="PTHR10039">
    <property type="entry name" value="AMELOGENIN"/>
    <property type="match status" value="1"/>
</dbReference>
<protein>
    <submittedName>
        <fullName evidence="4">Uncharacterized protein</fullName>
    </submittedName>
</protein>
<dbReference type="STRING" id="1168221.R7YP51"/>
<evidence type="ECO:0000256" key="1">
    <source>
        <dbReference type="ARBA" id="ARBA00022737"/>
    </source>
</evidence>
<dbReference type="InterPro" id="IPR056884">
    <property type="entry name" value="NPHP3-like_N"/>
</dbReference>
<dbReference type="AlphaFoldDB" id="R7YP51"/>
<dbReference type="HOGENOM" id="CLU_000288_34_23_1"/>
<evidence type="ECO:0000259" key="2">
    <source>
        <dbReference type="Pfam" id="PF22939"/>
    </source>
</evidence>
<sequence length="394" mass="44408">MSQAIKNDTDLVRKSIPALEMGIDAVQQEQNRQQCHNLSEWISSTDFPTQQSDFIARRQEGTGIPGAGKTITAAITINHLLRTVQNNTTRVAYVYCNYNAQADQTTTSLLSAILKQLAQARPSIPEPVARLYDCYAKRKTRPSLEEIINALQSVLSNYSSAYVVVDALDECPDKHGTRSQLLAKLRDLQSKTDLRLMVTSRFIPDIKNTFKSTPRLEVRASNADVKRFVAGQMYRLPKCVQRDDELQGFVQDRIADAVDGMFLLARLYVDSLLNKRTKTKVQSTLAMLDKSSKALDEAYNEAIKRIDGQLPNDRALAKSVLSWITYTQRPLTTGELHHALAVEVGEEELDPDNILNVEDIISVCASLITVDKESNIIRLVHYTTQEYFERIRED</sequence>
<proteinExistence type="predicted"/>
<dbReference type="PANTHER" id="PTHR10039:SF15">
    <property type="entry name" value="NACHT DOMAIN-CONTAINING PROTEIN"/>
    <property type="match status" value="1"/>
</dbReference>
<dbReference type="SUPFAM" id="SSF52540">
    <property type="entry name" value="P-loop containing nucleoside triphosphate hydrolases"/>
    <property type="match status" value="1"/>
</dbReference>
<name>R7YP51_CONA1</name>
<keyword evidence="1" id="KW-0677">Repeat</keyword>
<dbReference type="Proteomes" id="UP000016924">
    <property type="component" value="Unassembled WGS sequence"/>
</dbReference>
<dbReference type="OMA" id="TESYNCA"/>
<feature type="domain" description="Nephrocystin 3-like N-terminal" evidence="3">
    <location>
        <begin position="62"/>
        <end position="201"/>
    </location>
</feature>
<dbReference type="InterPro" id="IPR054471">
    <property type="entry name" value="GPIID_WHD"/>
</dbReference>
<evidence type="ECO:0000259" key="3">
    <source>
        <dbReference type="Pfam" id="PF24883"/>
    </source>
</evidence>
<keyword evidence="5" id="KW-1185">Reference proteome</keyword>
<organism evidence="4 5">
    <name type="scientific">Coniosporium apollinis (strain CBS 100218)</name>
    <name type="common">Rock-inhabiting black yeast</name>
    <dbReference type="NCBI Taxonomy" id="1168221"/>
    <lineage>
        <taxon>Eukaryota</taxon>
        <taxon>Fungi</taxon>
        <taxon>Dikarya</taxon>
        <taxon>Ascomycota</taxon>
        <taxon>Pezizomycotina</taxon>
        <taxon>Dothideomycetes</taxon>
        <taxon>Dothideomycetes incertae sedis</taxon>
        <taxon>Coniosporium</taxon>
    </lineage>
</organism>